<reference evidence="1" key="1">
    <citation type="submission" date="2005-05" db="EMBL/GenBank/DDBJ databases">
        <title>Intraspecific genetic variation in mangrove species Bruguiera gymnorrhiza L.</title>
        <authorList>
            <person name="Cai C."/>
            <person name="Bian S."/>
            <person name="Ye B."/>
        </authorList>
    </citation>
    <scope>NUCLEOTIDE SEQUENCE</scope>
</reference>
<evidence type="ECO:0000313" key="1">
    <source>
        <dbReference type="EMBL" id="AAY53535.1"/>
    </source>
</evidence>
<protein>
    <submittedName>
        <fullName evidence="1">CCH-04</fullName>
    </submittedName>
</protein>
<organism evidence="1">
    <name type="scientific">Bruguiera gymnorhiza</name>
    <name type="common">Burma mangrove</name>
    <name type="synonym">Rhizophora gymnorhiza</name>
    <dbReference type="NCBI Taxonomy" id="39984"/>
    <lineage>
        <taxon>Eukaryota</taxon>
        <taxon>Viridiplantae</taxon>
        <taxon>Streptophyta</taxon>
        <taxon>Embryophyta</taxon>
        <taxon>Tracheophyta</taxon>
        <taxon>Spermatophyta</taxon>
        <taxon>Magnoliopsida</taxon>
        <taxon>eudicotyledons</taxon>
        <taxon>Gunneridae</taxon>
        <taxon>Pentapetalae</taxon>
        <taxon>rosids</taxon>
        <taxon>fabids</taxon>
        <taxon>Malpighiales</taxon>
        <taxon>Rhizophoraceae</taxon>
        <taxon>Bruguiera</taxon>
    </lineage>
</organism>
<dbReference type="AlphaFoldDB" id="Q4TV05"/>
<proteinExistence type="predicted"/>
<dbReference type="EMBL" id="DQ055852">
    <property type="protein sequence ID" value="AAY53535.1"/>
    <property type="molecule type" value="Genomic_DNA"/>
</dbReference>
<accession>Q4TV05</accession>
<name>Q4TV05_BRUGY</name>
<sequence>MFVCNHLHVQQDNPLQCHQIKHSITKGESTVKKAPVINNYTLPQYHARRFLYIHKS</sequence>